<feature type="compositionally biased region" description="Basic and acidic residues" evidence="1">
    <location>
        <begin position="77"/>
        <end position="95"/>
    </location>
</feature>
<dbReference type="AlphaFoldDB" id="A0A6A7BQB6"/>
<sequence length="140" mass="14985">MVSIIEPHPSVLTPRYLPSGRGGAGNQHYYTPNELTNGQTATGPASKISLTRRQSSPLEEKLPSSRGGAGNITRHSRREDDLASRELSSRERSRDASPYVLFGRGGAANVIAPKYEREREGRFGETGSVSSKGSRGSAGS</sequence>
<dbReference type="Proteomes" id="UP000799421">
    <property type="component" value="Unassembled WGS sequence"/>
</dbReference>
<accession>A0A6A7BQB6</accession>
<dbReference type="PANTHER" id="PTHR34693:SF2">
    <property type="entry name" value="DUF3602 DOMAIN-CONTAINING PROTEIN"/>
    <property type="match status" value="1"/>
</dbReference>
<protein>
    <submittedName>
        <fullName evidence="2">Uncharacterized protein</fullName>
    </submittedName>
</protein>
<evidence type="ECO:0000313" key="2">
    <source>
        <dbReference type="EMBL" id="KAF2857480.1"/>
    </source>
</evidence>
<dbReference type="OrthoDB" id="5424462at2759"/>
<dbReference type="InterPro" id="IPR022024">
    <property type="entry name" value="DUF3602"/>
</dbReference>
<name>A0A6A7BQB6_9PEZI</name>
<feature type="non-terminal residue" evidence="2">
    <location>
        <position position="140"/>
    </location>
</feature>
<dbReference type="EMBL" id="MU006041">
    <property type="protein sequence ID" value="KAF2857480.1"/>
    <property type="molecule type" value="Genomic_DNA"/>
</dbReference>
<keyword evidence="3" id="KW-1185">Reference proteome</keyword>
<dbReference type="Pfam" id="PF12223">
    <property type="entry name" value="DUF3602"/>
    <property type="match status" value="1"/>
</dbReference>
<feature type="compositionally biased region" description="Basic and acidic residues" evidence="1">
    <location>
        <begin position="114"/>
        <end position="123"/>
    </location>
</feature>
<proteinExistence type="predicted"/>
<gene>
    <name evidence="2" type="ORF">K470DRAFT_238326</name>
</gene>
<evidence type="ECO:0000256" key="1">
    <source>
        <dbReference type="SAM" id="MobiDB-lite"/>
    </source>
</evidence>
<feature type="compositionally biased region" description="Polar residues" evidence="1">
    <location>
        <begin position="28"/>
        <end position="57"/>
    </location>
</feature>
<dbReference type="PANTHER" id="PTHR34693">
    <property type="entry name" value="PROTEIN PAR32"/>
    <property type="match status" value="1"/>
</dbReference>
<feature type="region of interest" description="Disordered" evidence="1">
    <location>
        <begin position="1"/>
        <end position="140"/>
    </location>
</feature>
<evidence type="ECO:0000313" key="3">
    <source>
        <dbReference type="Proteomes" id="UP000799421"/>
    </source>
</evidence>
<dbReference type="InterPro" id="IPR053203">
    <property type="entry name" value="Cisplatin_resist-associated"/>
</dbReference>
<organism evidence="2 3">
    <name type="scientific">Piedraia hortae CBS 480.64</name>
    <dbReference type="NCBI Taxonomy" id="1314780"/>
    <lineage>
        <taxon>Eukaryota</taxon>
        <taxon>Fungi</taxon>
        <taxon>Dikarya</taxon>
        <taxon>Ascomycota</taxon>
        <taxon>Pezizomycotina</taxon>
        <taxon>Dothideomycetes</taxon>
        <taxon>Dothideomycetidae</taxon>
        <taxon>Capnodiales</taxon>
        <taxon>Piedraiaceae</taxon>
        <taxon>Piedraia</taxon>
    </lineage>
</organism>
<reference evidence="2" key="1">
    <citation type="journal article" date="2020" name="Stud. Mycol.">
        <title>101 Dothideomycetes genomes: a test case for predicting lifestyles and emergence of pathogens.</title>
        <authorList>
            <person name="Haridas S."/>
            <person name="Albert R."/>
            <person name="Binder M."/>
            <person name="Bloem J."/>
            <person name="Labutti K."/>
            <person name="Salamov A."/>
            <person name="Andreopoulos B."/>
            <person name="Baker S."/>
            <person name="Barry K."/>
            <person name="Bills G."/>
            <person name="Bluhm B."/>
            <person name="Cannon C."/>
            <person name="Castanera R."/>
            <person name="Culley D."/>
            <person name="Daum C."/>
            <person name="Ezra D."/>
            <person name="Gonzalez J."/>
            <person name="Henrissat B."/>
            <person name="Kuo A."/>
            <person name="Liang C."/>
            <person name="Lipzen A."/>
            <person name="Lutzoni F."/>
            <person name="Magnuson J."/>
            <person name="Mondo S."/>
            <person name="Nolan M."/>
            <person name="Ohm R."/>
            <person name="Pangilinan J."/>
            <person name="Park H.-J."/>
            <person name="Ramirez L."/>
            <person name="Alfaro M."/>
            <person name="Sun H."/>
            <person name="Tritt A."/>
            <person name="Yoshinaga Y."/>
            <person name="Zwiers L.-H."/>
            <person name="Turgeon B."/>
            <person name="Goodwin S."/>
            <person name="Spatafora J."/>
            <person name="Crous P."/>
            <person name="Grigoriev I."/>
        </authorList>
    </citation>
    <scope>NUCLEOTIDE SEQUENCE</scope>
    <source>
        <strain evidence="2">CBS 480.64</strain>
    </source>
</reference>